<evidence type="ECO:0000256" key="1">
    <source>
        <dbReference type="SAM" id="MobiDB-lite"/>
    </source>
</evidence>
<accession>A0A0C2N166</accession>
<dbReference type="AlphaFoldDB" id="A0A0C2N166"/>
<feature type="region of interest" description="Disordered" evidence="1">
    <location>
        <begin position="103"/>
        <end position="126"/>
    </location>
</feature>
<evidence type="ECO:0000313" key="2">
    <source>
        <dbReference type="EMBL" id="KII73361.1"/>
    </source>
</evidence>
<comment type="caution">
    <text evidence="2">The sequence shown here is derived from an EMBL/GenBank/DDBJ whole genome shotgun (WGS) entry which is preliminary data.</text>
</comment>
<gene>
    <name evidence="2" type="ORF">RF11_02348</name>
</gene>
<dbReference type="Proteomes" id="UP000031668">
    <property type="component" value="Unassembled WGS sequence"/>
</dbReference>
<keyword evidence="3" id="KW-1185">Reference proteome</keyword>
<proteinExistence type="predicted"/>
<feature type="compositionally biased region" description="Polar residues" evidence="1">
    <location>
        <begin position="104"/>
        <end position="115"/>
    </location>
</feature>
<sequence length="126" mass="14490">MGSRSSMGLELDSQMDRFEIGALPWYRGSISIVVVELDSPIDGFEVGDKIGNHPFEPRPAKSKFLTKRNRSTLTPIEFTQEVWGRDRVSGWLKRETIKLHQELQKQQNRQPQESFQLDGIQKLYGA</sequence>
<evidence type="ECO:0000313" key="3">
    <source>
        <dbReference type="Proteomes" id="UP000031668"/>
    </source>
</evidence>
<protein>
    <submittedName>
        <fullName evidence="2">Uncharacterized protein</fullName>
    </submittedName>
</protein>
<organism evidence="2 3">
    <name type="scientific">Thelohanellus kitauei</name>
    <name type="common">Myxosporean</name>
    <dbReference type="NCBI Taxonomy" id="669202"/>
    <lineage>
        <taxon>Eukaryota</taxon>
        <taxon>Metazoa</taxon>
        <taxon>Cnidaria</taxon>
        <taxon>Myxozoa</taxon>
        <taxon>Myxosporea</taxon>
        <taxon>Bivalvulida</taxon>
        <taxon>Platysporina</taxon>
        <taxon>Myxobolidae</taxon>
        <taxon>Thelohanellus</taxon>
    </lineage>
</organism>
<reference evidence="2 3" key="1">
    <citation type="journal article" date="2014" name="Genome Biol. Evol.">
        <title>The genome of the myxosporean Thelohanellus kitauei shows adaptations to nutrient acquisition within its fish host.</title>
        <authorList>
            <person name="Yang Y."/>
            <person name="Xiong J."/>
            <person name="Zhou Z."/>
            <person name="Huo F."/>
            <person name="Miao W."/>
            <person name="Ran C."/>
            <person name="Liu Y."/>
            <person name="Zhang J."/>
            <person name="Feng J."/>
            <person name="Wang M."/>
            <person name="Wang M."/>
            <person name="Wang L."/>
            <person name="Yao B."/>
        </authorList>
    </citation>
    <scope>NUCLEOTIDE SEQUENCE [LARGE SCALE GENOMIC DNA]</scope>
    <source>
        <strain evidence="2">Wuqing</strain>
    </source>
</reference>
<name>A0A0C2N166_THEKT</name>
<dbReference type="EMBL" id="JWZT01000877">
    <property type="protein sequence ID" value="KII73361.1"/>
    <property type="molecule type" value="Genomic_DNA"/>
</dbReference>